<dbReference type="EMBL" id="BSXV01002894">
    <property type="protein sequence ID" value="GME97014.1"/>
    <property type="molecule type" value="Genomic_DNA"/>
</dbReference>
<keyword evidence="2" id="KW-1185">Reference proteome</keyword>
<proteinExistence type="predicted"/>
<accession>A0ACB5TXN3</accession>
<evidence type="ECO:0000313" key="2">
    <source>
        <dbReference type="Proteomes" id="UP001165101"/>
    </source>
</evidence>
<dbReference type="Proteomes" id="UP001165101">
    <property type="component" value="Unassembled WGS sequence"/>
</dbReference>
<reference evidence="1" key="1">
    <citation type="submission" date="2023-04" db="EMBL/GenBank/DDBJ databases">
        <title>Candida boidinii NBRC 1967.</title>
        <authorList>
            <person name="Ichikawa N."/>
            <person name="Sato H."/>
            <person name="Tonouchi N."/>
        </authorList>
    </citation>
    <scope>NUCLEOTIDE SEQUENCE</scope>
    <source>
        <strain evidence="1">NBRC 1967</strain>
    </source>
</reference>
<comment type="caution">
    <text evidence="1">The sequence shown here is derived from an EMBL/GenBank/DDBJ whole genome shotgun (WGS) entry which is preliminary data.</text>
</comment>
<sequence length="571" mass="64846">MLLNSNVNSDAIAFSHQQSQANQQAQQNYFYTDSSISSSPTLNNSNSPVNNNGAPVMNEVTAYNQGNQDNSLTNKILLGGMTCLLGASSFDDISNNGGTGRKGLFAIPAVFSNFSNSSPFGFESFRPLLGLTKLILSFGVFYFYIVVPLLNSIVQSHDSSNSSKKIPSKKITANMIFSRLAYICWNPVSFYNKLMCLSYQEIENQLLLTLENSTNVQYVRRTDRFYSTFFKLLTTDKSSYNSFMKSMYFKRSSEINLVNSNEQENLIYSQFKKHIVSPILNKFGSRYWNLAVENINEETDNNDLVTLLTKVKYEDISLSTLLKVEKKEEDESKDESSQYNHMLTNFARHHSTIAAKHNAEENESALALKICLSISDELVNSCLKRMITLETITKKTACKSASIISEMPLFSSSSSTNEDGNSEELINQYVIELRDHITKDLNCAISLCSSSKEQLLRCSALQCLLYPTEKHLKFCFKVLKTLDDESIEEDTRVSLISCVLRYQLINHPEDHKLILTWLNKLKIPNFTHNFGIGSDLNLYEFVSLCYKKKQLKNQLILQLMMILKMLMMKVN</sequence>
<name>A0ACB5TXN3_CANBO</name>
<evidence type="ECO:0000313" key="1">
    <source>
        <dbReference type="EMBL" id="GME97014.1"/>
    </source>
</evidence>
<organism evidence="1 2">
    <name type="scientific">Candida boidinii</name>
    <name type="common">Yeast</name>
    <dbReference type="NCBI Taxonomy" id="5477"/>
    <lineage>
        <taxon>Eukaryota</taxon>
        <taxon>Fungi</taxon>
        <taxon>Dikarya</taxon>
        <taxon>Ascomycota</taxon>
        <taxon>Saccharomycotina</taxon>
        <taxon>Pichiomycetes</taxon>
        <taxon>Pichiales</taxon>
        <taxon>Pichiaceae</taxon>
        <taxon>Ogataea</taxon>
        <taxon>Ogataea/Candida clade</taxon>
    </lineage>
</organism>
<gene>
    <name evidence="1" type="ORF">Cboi01_000447100</name>
</gene>
<protein>
    <submittedName>
        <fullName evidence="1">Unnamed protein product</fullName>
    </submittedName>
</protein>